<evidence type="ECO:0000256" key="10">
    <source>
        <dbReference type="SAM" id="Coils"/>
    </source>
</evidence>
<evidence type="ECO:0000313" key="14">
    <source>
        <dbReference type="EMBL" id="KKN46973.1"/>
    </source>
</evidence>
<evidence type="ECO:0000256" key="7">
    <source>
        <dbReference type="ARBA" id="ARBA00022840"/>
    </source>
</evidence>
<dbReference type="InterPro" id="IPR003594">
    <property type="entry name" value="HATPase_dom"/>
</dbReference>
<sequence>MAQPLFQTLYARLAIGLFLLLVIVGGLFTALSLYSVREYSAAINQALNRDLASHLVSDRNLVTDGKINHSELERLFTLYMTINPSIEIYLLDKDGRILSFSADPTKIKRKHVSLKPIHQLLENPDAYPLQGDDPRSHDRRKVFSVTPVPNAQNPTGYLYVVLRGEEYDFAESMVHGDRLLQMGGGALAISLFVGLLAGLVFFRLLTRRLSRLTARVEAFEAEAKDLTTVGAADRANVPGDDVDYLTTRFDQMSARIAGQLELLKDKDHQRRQLVAQVSHDLRTPLSSIQGYLETLGMKQQKLSPAERRRFLNVALAETLRLSKLVDELFELAALDARERQPFSEPFMPAELLYDVVQKHRPKAEQAGVVLSIVTAQPAMVLADIAMTERVLDNLIGNAIDHSPESAEVKLSVTTDSEGVEICVLDDGKGIAPEDIDHVFDPFYQAPGANRSGHAGLGLAIARRMAELQQGRVCVENHPGAGAAFRFWLPLAGSTVKESTVL</sequence>
<dbReference type="EC" id="2.7.13.3" evidence="2"/>
<dbReference type="PROSITE" id="PS50109">
    <property type="entry name" value="HIS_KIN"/>
    <property type="match status" value="1"/>
</dbReference>
<dbReference type="AlphaFoldDB" id="A0A0F9U011"/>
<feature type="coiled-coil region" evidence="10">
    <location>
        <begin position="202"/>
        <end position="229"/>
    </location>
</feature>
<evidence type="ECO:0000256" key="6">
    <source>
        <dbReference type="ARBA" id="ARBA00022777"/>
    </source>
</evidence>
<proteinExistence type="predicted"/>
<dbReference type="SUPFAM" id="SSF55874">
    <property type="entry name" value="ATPase domain of HSP90 chaperone/DNA topoisomerase II/histidine kinase"/>
    <property type="match status" value="1"/>
</dbReference>
<keyword evidence="8" id="KW-0902">Two-component regulatory system</keyword>
<dbReference type="SUPFAM" id="SSF47384">
    <property type="entry name" value="Homodimeric domain of signal transducing histidine kinase"/>
    <property type="match status" value="1"/>
</dbReference>
<evidence type="ECO:0000256" key="2">
    <source>
        <dbReference type="ARBA" id="ARBA00012438"/>
    </source>
</evidence>
<dbReference type="GO" id="GO:0016020">
    <property type="term" value="C:membrane"/>
    <property type="evidence" value="ECO:0007669"/>
    <property type="project" value="InterPro"/>
</dbReference>
<accession>A0A0F9U011</accession>
<keyword evidence="11" id="KW-0812">Transmembrane</keyword>
<feature type="transmembrane region" description="Helical" evidence="11">
    <location>
        <begin position="182"/>
        <end position="205"/>
    </location>
</feature>
<dbReference type="InterPro" id="IPR003660">
    <property type="entry name" value="HAMP_dom"/>
</dbReference>
<evidence type="ECO:0000259" key="12">
    <source>
        <dbReference type="PROSITE" id="PS50109"/>
    </source>
</evidence>
<keyword evidence="10" id="KW-0175">Coiled coil</keyword>
<reference evidence="14" key="1">
    <citation type="journal article" date="2015" name="Nature">
        <title>Complex archaea that bridge the gap between prokaryotes and eukaryotes.</title>
        <authorList>
            <person name="Spang A."/>
            <person name="Saw J.H."/>
            <person name="Jorgensen S.L."/>
            <person name="Zaremba-Niedzwiedzka K."/>
            <person name="Martijn J."/>
            <person name="Lind A.E."/>
            <person name="van Eijk R."/>
            <person name="Schleper C."/>
            <person name="Guy L."/>
            <person name="Ettema T.J."/>
        </authorList>
    </citation>
    <scope>NUCLEOTIDE SEQUENCE</scope>
</reference>
<dbReference type="PRINTS" id="PR00344">
    <property type="entry name" value="BCTRLSENSOR"/>
</dbReference>
<dbReference type="GO" id="GO:0000156">
    <property type="term" value="F:phosphorelay response regulator activity"/>
    <property type="evidence" value="ECO:0007669"/>
    <property type="project" value="TreeGrafter"/>
</dbReference>
<dbReference type="PANTHER" id="PTHR42878:SF7">
    <property type="entry name" value="SENSOR HISTIDINE KINASE GLRK"/>
    <property type="match status" value="1"/>
</dbReference>
<evidence type="ECO:0000256" key="9">
    <source>
        <dbReference type="ARBA" id="ARBA00023136"/>
    </source>
</evidence>
<evidence type="ECO:0000256" key="5">
    <source>
        <dbReference type="ARBA" id="ARBA00022741"/>
    </source>
</evidence>
<keyword evidence="5" id="KW-0547">Nucleotide-binding</keyword>
<feature type="domain" description="Histidine kinase" evidence="12">
    <location>
        <begin position="276"/>
        <end position="492"/>
    </location>
</feature>
<dbReference type="InterPro" id="IPR005467">
    <property type="entry name" value="His_kinase_dom"/>
</dbReference>
<gene>
    <name evidence="14" type="ORF">LCGC14_0667650</name>
</gene>
<name>A0A0F9U011_9ZZZZ</name>
<keyword evidence="7" id="KW-0067">ATP-binding</keyword>
<dbReference type="PANTHER" id="PTHR42878">
    <property type="entry name" value="TWO-COMPONENT HISTIDINE KINASE"/>
    <property type="match status" value="1"/>
</dbReference>
<dbReference type="FunFam" id="1.10.287.130:FF:000001">
    <property type="entry name" value="Two-component sensor histidine kinase"/>
    <property type="match status" value="1"/>
</dbReference>
<dbReference type="GO" id="GO:0030295">
    <property type="term" value="F:protein kinase activator activity"/>
    <property type="evidence" value="ECO:0007669"/>
    <property type="project" value="TreeGrafter"/>
</dbReference>
<dbReference type="GO" id="GO:0007234">
    <property type="term" value="P:osmosensory signaling via phosphorelay pathway"/>
    <property type="evidence" value="ECO:0007669"/>
    <property type="project" value="TreeGrafter"/>
</dbReference>
<evidence type="ECO:0000256" key="11">
    <source>
        <dbReference type="SAM" id="Phobius"/>
    </source>
</evidence>
<dbReference type="Pfam" id="PF02518">
    <property type="entry name" value="HATPase_c"/>
    <property type="match status" value="1"/>
</dbReference>
<comment type="caution">
    <text evidence="14">The sequence shown here is derived from an EMBL/GenBank/DDBJ whole genome shotgun (WGS) entry which is preliminary data.</text>
</comment>
<feature type="domain" description="HAMP" evidence="13">
    <location>
        <begin position="203"/>
        <end position="261"/>
    </location>
</feature>
<dbReference type="InterPro" id="IPR036097">
    <property type="entry name" value="HisK_dim/P_sf"/>
</dbReference>
<keyword evidence="9 11" id="KW-0472">Membrane</keyword>
<evidence type="ECO:0000256" key="1">
    <source>
        <dbReference type="ARBA" id="ARBA00000085"/>
    </source>
</evidence>
<dbReference type="SMART" id="SM00388">
    <property type="entry name" value="HisKA"/>
    <property type="match status" value="1"/>
</dbReference>
<evidence type="ECO:0000259" key="13">
    <source>
        <dbReference type="PROSITE" id="PS50885"/>
    </source>
</evidence>
<dbReference type="InterPro" id="IPR036890">
    <property type="entry name" value="HATPase_C_sf"/>
</dbReference>
<evidence type="ECO:0000256" key="3">
    <source>
        <dbReference type="ARBA" id="ARBA00022553"/>
    </source>
</evidence>
<comment type="catalytic activity">
    <reaction evidence="1">
        <text>ATP + protein L-histidine = ADP + protein N-phospho-L-histidine.</text>
        <dbReference type="EC" id="2.7.13.3"/>
    </reaction>
</comment>
<dbReference type="Pfam" id="PF00512">
    <property type="entry name" value="HisKA"/>
    <property type="match status" value="1"/>
</dbReference>
<organism evidence="14">
    <name type="scientific">marine sediment metagenome</name>
    <dbReference type="NCBI Taxonomy" id="412755"/>
    <lineage>
        <taxon>unclassified sequences</taxon>
        <taxon>metagenomes</taxon>
        <taxon>ecological metagenomes</taxon>
    </lineage>
</organism>
<dbReference type="SMART" id="SM00387">
    <property type="entry name" value="HATPase_c"/>
    <property type="match status" value="1"/>
</dbReference>
<dbReference type="InterPro" id="IPR004358">
    <property type="entry name" value="Sig_transdc_His_kin-like_C"/>
</dbReference>
<protein>
    <recommendedName>
        <fullName evidence="2">histidine kinase</fullName>
        <ecNumber evidence="2">2.7.13.3</ecNumber>
    </recommendedName>
</protein>
<keyword evidence="4" id="KW-0808">Transferase</keyword>
<dbReference type="FunFam" id="3.30.565.10:FF:000006">
    <property type="entry name" value="Sensor histidine kinase WalK"/>
    <property type="match status" value="1"/>
</dbReference>
<feature type="transmembrane region" description="Helical" evidence="11">
    <location>
        <begin position="12"/>
        <end position="34"/>
    </location>
</feature>
<dbReference type="Gene3D" id="1.10.287.130">
    <property type="match status" value="1"/>
</dbReference>
<dbReference type="PROSITE" id="PS50885">
    <property type="entry name" value="HAMP"/>
    <property type="match status" value="1"/>
</dbReference>
<keyword evidence="11" id="KW-1133">Transmembrane helix</keyword>
<evidence type="ECO:0000256" key="4">
    <source>
        <dbReference type="ARBA" id="ARBA00022679"/>
    </source>
</evidence>
<dbReference type="CDD" id="cd00075">
    <property type="entry name" value="HATPase"/>
    <property type="match status" value="1"/>
</dbReference>
<evidence type="ECO:0000256" key="8">
    <source>
        <dbReference type="ARBA" id="ARBA00023012"/>
    </source>
</evidence>
<dbReference type="GO" id="GO:0005524">
    <property type="term" value="F:ATP binding"/>
    <property type="evidence" value="ECO:0007669"/>
    <property type="project" value="UniProtKB-KW"/>
</dbReference>
<dbReference type="InterPro" id="IPR003661">
    <property type="entry name" value="HisK_dim/P_dom"/>
</dbReference>
<keyword evidence="6" id="KW-0418">Kinase</keyword>
<dbReference type="GO" id="GO:0000155">
    <property type="term" value="F:phosphorelay sensor kinase activity"/>
    <property type="evidence" value="ECO:0007669"/>
    <property type="project" value="InterPro"/>
</dbReference>
<dbReference type="Gene3D" id="3.30.565.10">
    <property type="entry name" value="Histidine kinase-like ATPase, C-terminal domain"/>
    <property type="match status" value="1"/>
</dbReference>
<keyword evidence="3" id="KW-0597">Phosphoprotein</keyword>
<dbReference type="EMBL" id="LAZR01001302">
    <property type="protein sequence ID" value="KKN46973.1"/>
    <property type="molecule type" value="Genomic_DNA"/>
</dbReference>
<dbReference type="InterPro" id="IPR050351">
    <property type="entry name" value="BphY/WalK/GraS-like"/>
</dbReference>
<dbReference type="CDD" id="cd00082">
    <property type="entry name" value="HisKA"/>
    <property type="match status" value="1"/>
</dbReference>